<name>A0ABQ3EVW0_9HYPH</name>
<gene>
    <name evidence="1" type="ORF">GCM10007094_41290</name>
</gene>
<evidence type="ECO:0000313" key="1">
    <source>
        <dbReference type="EMBL" id="GHB47740.1"/>
    </source>
</evidence>
<proteinExistence type="predicted"/>
<organism evidence="1 2">
    <name type="scientific">Pseudovibrio japonicus</name>
    <dbReference type="NCBI Taxonomy" id="366534"/>
    <lineage>
        <taxon>Bacteria</taxon>
        <taxon>Pseudomonadati</taxon>
        <taxon>Pseudomonadota</taxon>
        <taxon>Alphaproteobacteria</taxon>
        <taxon>Hyphomicrobiales</taxon>
        <taxon>Stappiaceae</taxon>
        <taxon>Pseudovibrio</taxon>
    </lineage>
</organism>
<reference evidence="2" key="1">
    <citation type="journal article" date="2019" name="Int. J. Syst. Evol. Microbiol.">
        <title>The Global Catalogue of Microorganisms (GCM) 10K type strain sequencing project: providing services to taxonomists for standard genome sequencing and annotation.</title>
        <authorList>
            <consortium name="The Broad Institute Genomics Platform"/>
            <consortium name="The Broad Institute Genome Sequencing Center for Infectious Disease"/>
            <person name="Wu L."/>
            <person name="Ma J."/>
        </authorList>
    </citation>
    <scope>NUCLEOTIDE SEQUENCE [LARGE SCALE GENOMIC DNA]</scope>
    <source>
        <strain evidence="2">KCTC 12861</strain>
    </source>
</reference>
<accession>A0ABQ3EVW0</accession>
<keyword evidence="2" id="KW-1185">Reference proteome</keyword>
<comment type="caution">
    <text evidence="1">The sequence shown here is derived from an EMBL/GenBank/DDBJ whole genome shotgun (WGS) entry which is preliminary data.</text>
</comment>
<protein>
    <submittedName>
        <fullName evidence="1">Uncharacterized protein</fullName>
    </submittedName>
</protein>
<sequence>MSWRDYLTDKERQKLERAEVAKKATADVYNSIIKELKDRCDARIRREKQSQK</sequence>
<dbReference type="Proteomes" id="UP000637980">
    <property type="component" value="Unassembled WGS sequence"/>
</dbReference>
<evidence type="ECO:0000313" key="2">
    <source>
        <dbReference type="Proteomes" id="UP000637980"/>
    </source>
</evidence>
<dbReference type="EMBL" id="BMXE01000010">
    <property type="protein sequence ID" value="GHB47740.1"/>
    <property type="molecule type" value="Genomic_DNA"/>
</dbReference>